<name>A0A1F5B3D0_9BACT</name>
<dbReference type="SUPFAM" id="SSF160537">
    <property type="entry name" value="SpoVG-like"/>
    <property type="match status" value="1"/>
</dbReference>
<evidence type="ECO:0008006" key="3">
    <source>
        <dbReference type="Google" id="ProtNLM"/>
    </source>
</evidence>
<dbReference type="Gene3D" id="3.30.1120.40">
    <property type="entry name" value="Stage V sporulation protein G"/>
    <property type="match status" value="1"/>
</dbReference>
<dbReference type="GO" id="GO:0030435">
    <property type="term" value="P:sporulation resulting in formation of a cellular spore"/>
    <property type="evidence" value="ECO:0007669"/>
    <property type="project" value="InterPro"/>
</dbReference>
<evidence type="ECO:0000313" key="1">
    <source>
        <dbReference type="EMBL" id="OGD25105.1"/>
    </source>
</evidence>
<dbReference type="Pfam" id="PF04026">
    <property type="entry name" value="SpoVG"/>
    <property type="match status" value="1"/>
</dbReference>
<dbReference type="Proteomes" id="UP000176431">
    <property type="component" value="Unassembled WGS sequence"/>
</dbReference>
<proteinExistence type="predicted"/>
<dbReference type="EMBL" id="MEYK01000023">
    <property type="protein sequence ID" value="OGD25105.1"/>
    <property type="molecule type" value="Genomic_DNA"/>
</dbReference>
<dbReference type="InterPro" id="IPR007170">
    <property type="entry name" value="SpoVG"/>
</dbReference>
<sequence>MTISEINIIPVKPKDGLIGFVSFVLDDKYYVGSIGIFTRLSGGGYRLAYPTKKVGEKNINIFHPITPGAGKVIEDVITEKVNELFNDHEL</sequence>
<dbReference type="AlphaFoldDB" id="A0A1F5B3D0"/>
<organism evidence="1 2">
    <name type="scientific">Candidatus Azambacteria bacterium RIFCSPHIGHO2_01_FULL_40_24</name>
    <dbReference type="NCBI Taxonomy" id="1797301"/>
    <lineage>
        <taxon>Bacteria</taxon>
        <taxon>Candidatus Azamiibacteriota</taxon>
    </lineage>
</organism>
<comment type="caution">
    <text evidence="1">The sequence shown here is derived from an EMBL/GenBank/DDBJ whole genome shotgun (WGS) entry which is preliminary data.</text>
</comment>
<evidence type="ECO:0000313" key="2">
    <source>
        <dbReference type="Proteomes" id="UP000176431"/>
    </source>
</evidence>
<gene>
    <name evidence="1" type="ORF">A2819_00130</name>
</gene>
<reference evidence="1 2" key="1">
    <citation type="journal article" date="2016" name="Nat. Commun.">
        <title>Thousands of microbial genomes shed light on interconnected biogeochemical processes in an aquifer system.</title>
        <authorList>
            <person name="Anantharaman K."/>
            <person name="Brown C.T."/>
            <person name="Hug L.A."/>
            <person name="Sharon I."/>
            <person name="Castelle C.J."/>
            <person name="Probst A.J."/>
            <person name="Thomas B.C."/>
            <person name="Singh A."/>
            <person name="Wilkins M.J."/>
            <person name="Karaoz U."/>
            <person name="Brodie E.L."/>
            <person name="Williams K.H."/>
            <person name="Hubbard S.S."/>
            <person name="Banfield J.F."/>
        </authorList>
    </citation>
    <scope>NUCLEOTIDE SEQUENCE [LARGE SCALE GENOMIC DNA]</scope>
</reference>
<protein>
    <recommendedName>
        <fullName evidence="3">Septation protein SpoVG</fullName>
    </recommendedName>
</protein>
<accession>A0A1F5B3D0</accession>
<dbReference type="InterPro" id="IPR036751">
    <property type="entry name" value="SpoVG_sf"/>
</dbReference>